<name>A0A5B7HNP9_PORTR</name>
<evidence type="ECO:0000256" key="1">
    <source>
        <dbReference type="SAM" id="SignalP"/>
    </source>
</evidence>
<dbReference type="EMBL" id="VSRR010030680">
    <property type="protein sequence ID" value="MPC70174.1"/>
    <property type="molecule type" value="Genomic_DNA"/>
</dbReference>
<organism evidence="2 3">
    <name type="scientific">Portunus trituberculatus</name>
    <name type="common">Swimming crab</name>
    <name type="synonym">Neptunus trituberculatus</name>
    <dbReference type="NCBI Taxonomy" id="210409"/>
    <lineage>
        <taxon>Eukaryota</taxon>
        <taxon>Metazoa</taxon>
        <taxon>Ecdysozoa</taxon>
        <taxon>Arthropoda</taxon>
        <taxon>Crustacea</taxon>
        <taxon>Multicrustacea</taxon>
        <taxon>Malacostraca</taxon>
        <taxon>Eumalacostraca</taxon>
        <taxon>Eucarida</taxon>
        <taxon>Decapoda</taxon>
        <taxon>Pleocyemata</taxon>
        <taxon>Brachyura</taxon>
        <taxon>Eubrachyura</taxon>
        <taxon>Portunoidea</taxon>
        <taxon>Portunidae</taxon>
        <taxon>Portuninae</taxon>
        <taxon>Portunus</taxon>
    </lineage>
</organism>
<dbReference type="Proteomes" id="UP000324222">
    <property type="component" value="Unassembled WGS sequence"/>
</dbReference>
<gene>
    <name evidence="2" type="ORF">E2C01_064415</name>
</gene>
<keyword evidence="3" id="KW-1185">Reference proteome</keyword>
<feature type="chain" id="PRO_5022759742" description="Secreted protein" evidence="1">
    <location>
        <begin position="17"/>
        <end position="88"/>
    </location>
</feature>
<evidence type="ECO:0008006" key="4">
    <source>
        <dbReference type="Google" id="ProtNLM"/>
    </source>
</evidence>
<dbReference type="AlphaFoldDB" id="A0A5B7HNP9"/>
<comment type="caution">
    <text evidence="2">The sequence shown here is derived from an EMBL/GenBank/DDBJ whole genome shotgun (WGS) entry which is preliminary data.</text>
</comment>
<accession>A0A5B7HNP9</accession>
<sequence>MVVEVVVVVVLEVVVPSTVHVTLHHCCPHHLIPDPNNTVSSRLPSHARVPSPSDQLASNPRMCVLFRSAHHIFLSRIHTLPSLASLCL</sequence>
<protein>
    <recommendedName>
        <fullName evidence="4">Secreted protein</fullName>
    </recommendedName>
</protein>
<keyword evidence="1" id="KW-0732">Signal</keyword>
<reference evidence="2 3" key="1">
    <citation type="submission" date="2019-05" db="EMBL/GenBank/DDBJ databases">
        <title>Another draft genome of Portunus trituberculatus and its Hox gene families provides insights of decapod evolution.</title>
        <authorList>
            <person name="Jeong J.-H."/>
            <person name="Song I."/>
            <person name="Kim S."/>
            <person name="Choi T."/>
            <person name="Kim D."/>
            <person name="Ryu S."/>
            <person name="Kim W."/>
        </authorList>
    </citation>
    <scope>NUCLEOTIDE SEQUENCE [LARGE SCALE GENOMIC DNA]</scope>
    <source>
        <tissue evidence="2">Muscle</tissue>
    </source>
</reference>
<evidence type="ECO:0000313" key="3">
    <source>
        <dbReference type="Proteomes" id="UP000324222"/>
    </source>
</evidence>
<proteinExistence type="predicted"/>
<feature type="signal peptide" evidence="1">
    <location>
        <begin position="1"/>
        <end position="16"/>
    </location>
</feature>
<evidence type="ECO:0000313" key="2">
    <source>
        <dbReference type="EMBL" id="MPC70174.1"/>
    </source>
</evidence>